<dbReference type="AlphaFoldDB" id="Q3IBN0"/>
<dbReference type="PANTHER" id="PTHR35866:SF1">
    <property type="entry name" value="YKGJ FAMILY CYSTEINE CLUSTER PROTEIN"/>
    <property type="match status" value="1"/>
</dbReference>
<dbReference type="InterPro" id="IPR005358">
    <property type="entry name" value="Puta_zinc/iron-chelating_dom"/>
</dbReference>
<proteinExistence type="predicted"/>
<dbReference type="Pfam" id="PF03692">
    <property type="entry name" value="CxxCxxCC"/>
    <property type="match status" value="1"/>
</dbReference>
<dbReference type="EMBL" id="CT025835">
    <property type="protein sequence ID" value="CAJ31182.1"/>
    <property type="molecule type" value="Genomic_DNA"/>
</dbReference>
<reference evidence="1" key="1">
    <citation type="journal article" date="2005" name="J. Bacteriol.">
        <title>Clustered genes related to sulfate respiration in uncultured prokaryotes support the theory of their concomitant horizontal transfer.</title>
        <authorList>
            <person name="Mussmann M."/>
            <person name="Richter M."/>
            <person name="Lombardot T."/>
            <person name="Meyerdierks A."/>
            <person name="Kuever J."/>
            <person name="Kube M."/>
            <person name="Glockner F.O."/>
            <person name="Amann R."/>
        </authorList>
    </citation>
    <scope>NUCLEOTIDE SEQUENCE</scope>
</reference>
<accession>Q3IBN0</accession>
<gene>
    <name evidence="1" type="ORF">39f70025</name>
</gene>
<protein>
    <recommendedName>
        <fullName evidence="2">YkgJ family cysteine cluster protein</fullName>
    </recommendedName>
</protein>
<name>Q3IBN0_9BACT</name>
<evidence type="ECO:0008006" key="2">
    <source>
        <dbReference type="Google" id="ProtNLM"/>
    </source>
</evidence>
<evidence type="ECO:0000313" key="1">
    <source>
        <dbReference type="EMBL" id="CAJ31182.1"/>
    </source>
</evidence>
<dbReference type="PANTHER" id="PTHR35866">
    <property type="entry name" value="PUTATIVE-RELATED"/>
    <property type="match status" value="1"/>
</dbReference>
<organism evidence="1">
    <name type="scientific">uncultured sulfate-reducing bacterium</name>
    <dbReference type="NCBI Taxonomy" id="153939"/>
    <lineage>
        <taxon>Bacteria</taxon>
        <taxon>environmental samples</taxon>
    </lineage>
</organism>
<sequence>MREIERLKEEILKDYPRLDETSEIKFACHPGVACFNDCCRDVNIFLTPYDIIRLTNSLGVSSAEFLSKYTLSPFDKNLKFPVILLKMEEDDRKSCPFVGDGGCQVYGDRPWACRMYPIGLASPKESSDALNQDFYFLLQEGICQGHREEKTQTVGEWLKDEGVSEYNRMGEDFKDLTLHDSIQNGENLSPQKIEMFFLACYNLDTFRDFVFGSTFLEKFEVDDEVRRKIKEDDVELLKFGYDWLRFALFGENTMKIRSDVLQAKKKEIDSRPQWARNRHPSPKRM</sequence>